<keyword evidence="3" id="KW-1185">Reference proteome</keyword>
<dbReference type="RefSeq" id="WP_086998418.1">
    <property type="nucleotide sequence ID" value="NZ_FUHW01000032.1"/>
</dbReference>
<evidence type="ECO:0000313" key="2">
    <source>
        <dbReference type="EMBL" id="SJM64777.1"/>
    </source>
</evidence>
<keyword evidence="1" id="KW-0472">Membrane</keyword>
<evidence type="ECO:0000256" key="1">
    <source>
        <dbReference type="SAM" id="Phobius"/>
    </source>
</evidence>
<feature type="transmembrane region" description="Helical" evidence="1">
    <location>
        <begin position="65"/>
        <end position="86"/>
    </location>
</feature>
<dbReference type="GO" id="GO:0016020">
    <property type="term" value="C:membrane"/>
    <property type="evidence" value="ECO:0007669"/>
    <property type="project" value="TreeGrafter"/>
</dbReference>
<reference evidence="2 3" key="1">
    <citation type="submission" date="2017-02" db="EMBL/GenBank/DDBJ databases">
        <authorList>
            <person name="Peterson S.W."/>
        </authorList>
    </citation>
    <scope>NUCLEOTIDE SEQUENCE [LARGE SCALE GENOMIC DNA]</scope>
    <source>
        <strain evidence="2 3">B Ar 00.02</strain>
    </source>
</reference>
<feature type="transmembrane region" description="Helical" evidence="1">
    <location>
        <begin position="92"/>
        <end position="111"/>
    </location>
</feature>
<evidence type="ECO:0000313" key="3">
    <source>
        <dbReference type="Proteomes" id="UP000195913"/>
    </source>
</evidence>
<feature type="transmembrane region" description="Helical" evidence="1">
    <location>
        <begin position="131"/>
        <end position="154"/>
    </location>
</feature>
<dbReference type="Pfam" id="PF06966">
    <property type="entry name" value="DUF1295"/>
    <property type="match status" value="1"/>
</dbReference>
<protein>
    <submittedName>
        <fullName evidence="2">Uncharacterized protein</fullName>
    </submittedName>
</protein>
<gene>
    <name evidence="2" type="ORF">FM101_08800</name>
</gene>
<dbReference type="Gene3D" id="1.20.120.1630">
    <property type="match status" value="1"/>
</dbReference>
<feature type="transmembrane region" description="Helical" evidence="1">
    <location>
        <begin position="239"/>
        <end position="260"/>
    </location>
</feature>
<dbReference type="PANTHER" id="PTHR32251">
    <property type="entry name" value="3-OXO-5-ALPHA-STEROID 4-DEHYDROGENASE"/>
    <property type="match status" value="1"/>
</dbReference>
<feature type="transmembrane region" description="Helical" evidence="1">
    <location>
        <begin position="215"/>
        <end position="233"/>
    </location>
</feature>
<dbReference type="InterPro" id="IPR010721">
    <property type="entry name" value="UstE-like"/>
</dbReference>
<dbReference type="EMBL" id="FUHW01000032">
    <property type="protein sequence ID" value="SJM64777.1"/>
    <property type="molecule type" value="Genomic_DNA"/>
</dbReference>
<dbReference type="PANTHER" id="PTHR32251:SF17">
    <property type="entry name" value="STEROID 5-ALPHA REDUCTASE C-TERMINAL DOMAIN-CONTAINING PROTEIN"/>
    <property type="match status" value="1"/>
</dbReference>
<organism evidence="2 3">
    <name type="scientific">Arthrobacter rhombi</name>
    <dbReference type="NCBI Taxonomy" id="71253"/>
    <lineage>
        <taxon>Bacteria</taxon>
        <taxon>Bacillati</taxon>
        <taxon>Actinomycetota</taxon>
        <taxon>Actinomycetes</taxon>
        <taxon>Micrococcales</taxon>
        <taxon>Micrococcaceae</taxon>
        <taxon>Arthrobacter</taxon>
    </lineage>
</organism>
<keyword evidence="1" id="KW-0812">Transmembrane</keyword>
<sequence length="298" mass="32710">MNKSERKALITLPIVLIIAALLAAAGSSGGVTLGVIPVFALAVGMAIVIQWIAIIPAFLAQTEKYYDLSGMLSYVTITVMILLALPDIDARSLILAIMVLIWTLRLGLFLFRRISRAGKDDRFDEIKPSFVRFLSTWTLQGLWVTFTAAAAWVAMTSENRVAVDGFALVGVLVWMLGFGLEVVADQQKSRFNGNPSKKGGFISTGLWSTSRHPNYFGEILLWIGVAIVAFPVLQGWQLVALISPVLVILLLTKVSGVPLLEKKSDAKWGGQADYEAYKARTPVLIPKIWWPTPRCPRP</sequence>
<dbReference type="AlphaFoldDB" id="A0A1R4G9N9"/>
<dbReference type="PROSITE" id="PS50244">
    <property type="entry name" value="S5A_REDUCTASE"/>
    <property type="match status" value="1"/>
</dbReference>
<feature type="transmembrane region" description="Helical" evidence="1">
    <location>
        <begin position="166"/>
        <end position="184"/>
    </location>
</feature>
<dbReference type="Proteomes" id="UP000195913">
    <property type="component" value="Unassembled WGS sequence"/>
</dbReference>
<feature type="transmembrane region" description="Helical" evidence="1">
    <location>
        <begin position="34"/>
        <end position="58"/>
    </location>
</feature>
<proteinExistence type="predicted"/>
<name>A0A1R4G9N9_9MICC</name>
<accession>A0A1R4G9N9</accession>
<keyword evidence="1" id="KW-1133">Transmembrane helix</keyword>